<evidence type="ECO:0000256" key="8">
    <source>
        <dbReference type="ARBA" id="ARBA00046432"/>
    </source>
</evidence>
<keyword evidence="5" id="KW-0648">Protein biosynthesis</keyword>
<comment type="subcellular location">
    <subcellularLocation>
        <location evidence="1">Cytoplasm</location>
        <location evidence="1">Cytosol</location>
    </subcellularLocation>
</comment>
<dbReference type="GO" id="GO:0003743">
    <property type="term" value="F:translation initiation factor activity"/>
    <property type="evidence" value="ECO:0007669"/>
    <property type="project" value="UniProtKB-KW"/>
</dbReference>
<proteinExistence type="inferred from homology"/>
<gene>
    <name evidence="11" type="ORF">PUMCH_003768</name>
</gene>
<evidence type="ECO:0000256" key="5">
    <source>
        <dbReference type="ARBA" id="ARBA00022917"/>
    </source>
</evidence>
<feature type="domain" description="EIF2B subunit epsilon/gamma LbH" evidence="10">
    <location>
        <begin position="333"/>
        <end position="407"/>
    </location>
</feature>
<dbReference type="Pfam" id="PF25084">
    <property type="entry name" value="LbH_EIF2B"/>
    <property type="match status" value="1"/>
</dbReference>
<evidence type="ECO:0000256" key="1">
    <source>
        <dbReference type="ARBA" id="ARBA00004514"/>
    </source>
</evidence>
<evidence type="ECO:0000256" key="9">
    <source>
        <dbReference type="SAM" id="MobiDB-lite"/>
    </source>
</evidence>
<dbReference type="RefSeq" id="XP_062878796.1">
    <property type="nucleotide sequence ID" value="XM_063022726.1"/>
</dbReference>
<keyword evidence="12" id="KW-1185">Reference proteome</keyword>
<evidence type="ECO:0000256" key="3">
    <source>
        <dbReference type="ARBA" id="ARBA00022490"/>
    </source>
</evidence>
<dbReference type="GeneID" id="88174831"/>
<evidence type="ECO:0000259" key="10">
    <source>
        <dbReference type="Pfam" id="PF25084"/>
    </source>
</evidence>
<dbReference type="Gene3D" id="3.90.550.10">
    <property type="entry name" value="Spore Coat Polysaccharide Biosynthesis Protein SpsA, Chain A"/>
    <property type="match status" value="1"/>
</dbReference>
<dbReference type="InterPro" id="IPR029044">
    <property type="entry name" value="Nucleotide-diphossugar_trans"/>
</dbReference>
<evidence type="ECO:0000256" key="6">
    <source>
        <dbReference type="ARBA" id="ARBA00044196"/>
    </source>
</evidence>
<dbReference type="PANTHER" id="PTHR45989">
    <property type="entry name" value="TRANSLATION INITIATION FACTOR EIF-2B SUBUNIT GAMMA"/>
    <property type="match status" value="1"/>
</dbReference>
<evidence type="ECO:0000313" key="11">
    <source>
        <dbReference type="EMBL" id="WPK26415.1"/>
    </source>
</evidence>
<dbReference type="Gene3D" id="2.160.10.10">
    <property type="entry name" value="Hexapeptide repeat proteins"/>
    <property type="match status" value="1"/>
</dbReference>
<comment type="subunit">
    <text evidence="8">Component of the translation initiation factor 2B (eIF2B) complex which is a heterodecamer of two sets of five different subunits: alpha, beta, gamma, delta and epsilon. Subunits alpha, beta and delta comprise a regulatory subcomplex and subunits epsilon and gamma comprise a catalytic subcomplex. Within the complex, the hexameric regulatory complex resides at the center, with the two heterodimeric catalytic subcomplexes bound on opposite sides.</text>
</comment>
<evidence type="ECO:0000256" key="7">
    <source>
        <dbReference type="ARBA" id="ARBA00044229"/>
    </source>
</evidence>
<dbReference type="InterPro" id="IPR056764">
    <property type="entry name" value="LbH_EIF2B3/5"/>
</dbReference>
<keyword evidence="3" id="KW-0963">Cytoplasm</keyword>
<sequence>MEFHAVILCGPGKNLSPFSKVRATGTYKPLLPLALIPMFEYVLDWCEKAYFPKITLACSEEEHVAIEAALQKYKDRKTAAATSNDSDLTTDSDNTLQFTQSIQATVFNTASNGEILQQLAQEPQSDLEHFVLLPCDFITDLPAQVLIEAYRCRHDTDMGMLVSYRNQLEIEDKKNKIFPKKYTLYAEQASLGQSQLLDYYTNEDIDYQKALPVRTQLAWKHPNVTISSRLFNGSIFFGELQSISAFFTKHSKKYTDAYFAARPMMKIVRDFARKSWQSRSAESTVGLFIIPDEIPFMRANNLPVYVEANRHFLKLQARELAGGKSLAPKDKTMANVGADSIVASDAVLGERTNVKRSVVGARCIIGKRVKLTGCIIQDDVTIGDDVQLENTIVGHKANIGNKSKLVSCNVESTHEVPQGTNAKGDTLLCLSLEGLVDSDEFSSSEDDGDSESSYDDYEAEDIDDGLFGY</sequence>
<evidence type="ECO:0000313" key="12">
    <source>
        <dbReference type="Proteomes" id="UP001338582"/>
    </source>
</evidence>
<dbReference type="InterPro" id="IPR051960">
    <property type="entry name" value="eIF2B_gamma"/>
</dbReference>
<dbReference type="GO" id="GO:0005085">
    <property type="term" value="F:guanyl-nucleotide exchange factor activity"/>
    <property type="evidence" value="ECO:0007669"/>
    <property type="project" value="TreeGrafter"/>
</dbReference>
<dbReference type="Proteomes" id="UP001338582">
    <property type="component" value="Chromosome 4"/>
</dbReference>
<dbReference type="AlphaFoldDB" id="A0AAX4HF53"/>
<feature type="region of interest" description="Disordered" evidence="9">
    <location>
        <begin position="438"/>
        <end position="469"/>
    </location>
</feature>
<accession>A0AAX4HF53</accession>
<dbReference type="SUPFAM" id="SSF53448">
    <property type="entry name" value="Nucleotide-diphospho-sugar transferases"/>
    <property type="match status" value="1"/>
</dbReference>
<comment type="similarity">
    <text evidence="2">Belongs to the eIF-2B gamma/epsilon subunits family.</text>
</comment>
<dbReference type="CDD" id="cd04652">
    <property type="entry name" value="LbH_eIF2B_gamma_C"/>
    <property type="match status" value="1"/>
</dbReference>
<keyword evidence="4" id="KW-0396">Initiation factor</keyword>
<evidence type="ECO:0000256" key="4">
    <source>
        <dbReference type="ARBA" id="ARBA00022540"/>
    </source>
</evidence>
<protein>
    <recommendedName>
        <fullName evidence="6">Translation initiation factor eIF2B subunit gamma</fullName>
    </recommendedName>
    <alternativeName>
        <fullName evidence="7">eIF2B GDP-GTP exchange factor subunit gamma</fullName>
    </alternativeName>
</protein>
<dbReference type="KEGG" id="asau:88174831"/>
<name>A0AAX4HF53_9ASCO</name>
<dbReference type="EMBL" id="CP138897">
    <property type="protein sequence ID" value="WPK26415.1"/>
    <property type="molecule type" value="Genomic_DNA"/>
</dbReference>
<dbReference type="GO" id="GO:0002183">
    <property type="term" value="P:cytoplasmic translational initiation"/>
    <property type="evidence" value="ECO:0007669"/>
    <property type="project" value="TreeGrafter"/>
</dbReference>
<reference evidence="11 12" key="1">
    <citation type="submission" date="2023-10" db="EMBL/GenBank/DDBJ databases">
        <title>Draft Genome Sequence of Candida saopaulonensis from a very Premature Infant with Sepsis.</title>
        <authorList>
            <person name="Ning Y."/>
            <person name="Dai R."/>
            <person name="Xiao M."/>
            <person name="Xu Y."/>
            <person name="Yan Q."/>
            <person name="Zhang L."/>
        </authorList>
    </citation>
    <scope>NUCLEOTIDE SEQUENCE [LARGE SCALE GENOMIC DNA]</scope>
    <source>
        <strain evidence="11 12">19XY460</strain>
    </source>
</reference>
<evidence type="ECO:0000256" key="2">
    <source>
        <dbReference type="ARBA" id="ARBA00007878"/>
    </source>
</evidence>
<dbReference type="PANTHER" id="PTHR45989:SF1">
    <property type="entry name" value="TRANSLATION INITIATION FACTOR EIF-2B SUBUNIT GAMMA"/>
    <property type="match status" value="1"/>
</dbReference>
<dbReference type="GO" id="GO:0005829">
    <property type="term" value="C:cytosol"/>
    <property type="evidence" value="ECO:0007669"/>
    <property type="project" value="UniProtKB-SubCell"/>
</dbReference>
<organism evidence="11 12">
    <name type="scientific">Australozyma saopauloensis</name>
    <dbReference type="NCBI Taxonomy" id="291208"/>
    <lineage>
        <taxon>Eukaryota</taxon>
        <taxon>Fungi</taxon>
        <taxon>Dikarya</taxon>
        <taxon>Ascomycota</taxon>
        <taxon>Saccharomycotina</taxon>
        <taxon>Pichiomycetes</taxon>
        <taxon>Metschnikowiaceae</taxon>
        <taxon>Australozyma</taxon>
    </lineage>
</organism>
<dbReference type="GO" id="GO:0005851">
    <property type="term" value="C:eukaryotic translation initiation factor 2B complex"/>
    <property type="evidence" value="ECO:0007669"/>
    <property type="project" value="TreeGrafter"/>
</dbReference>